<evidence type="ECO:0000256" key="1">
    <source>
        <dbReference type="ARBA" id="ARBA00009275"/>
    </source>
</evidence>
<dbReference type="PROSITE" id="PS01091">
    <property type="entry name" value="TATD_3"/>
    <property type="match status" value="1"/>
</dbReference>
<feature type="region of interest" description="Disordered" evidence="3">
    <location>
        <begin position="370"/>
        <end position="419"/>
    </location>
</feature>
<dbReference type="InParanoid" id="A0A667ZUZ8"/>
<feature type="region of interest" description="Disordered" evidence="3">
    <location>
        <begin position="1"/>
        <end position="77"/>
    </location>
</feature>
<name>A0A667ZUZ8_9TELE</name>
<dbReference type="InterPro" id="IPR001130">
    <property type="entry name" value="TatD-like"/>
</dbReference>
<dbReference type="SUPFAM" id="SSF51556">
    <property type="entry name" value="Metallo-dependent hydrolases"/>
    <property type="match status" value="1"/>
</dbReference>
<feature type="compositionally biased region" description="Low complexity" evidence="3">
    <location>
        <begin position="174"/>
        <end position="186"/>
    </location>
</feature>
<dbReference type="Proteomes" id="UP000472263">
    <property type="component" value="Chromosome 5"/>
</dbReference>
<feature type="region of interest" description="Disordered" evidence="3">
    <location>
        <begin position="172"/>
        <end position="198"/>
    </location>
</feature>
<reference evidence="4" key="3">
    <citation type="submission" date="2025-09" db="UniProtKB">
        <authorList>
            <consortium name="Ensembl"/>
        </authorList>
    </citation>
    <scope>IDENTIFICATION</scope>
</reference>
<protein>
    <submittedName>
        <fullName evidence="4">TatD DNase domain containing 2</fullName>
    </submittedName>
</protein>
<dbReference type="OrthoDB" id="413993at2759"/>
<dbReference type="GeneTree" id="ENSGT00940000155616"/>
<feature type="compositionally biased region" description="Polar residues" evidence="3">
    <location>
        <begin position="18"/>
        <end position="29"/>
    </location>
</feature>
<dbReference type="CDD" id="cd01310">
    <property type="entry name" value="TatD_DNAse"/>
    <property type="match status" value="1"/>
</dbReference>
<dbReference type="FunFam" id="3.20.20.140:FF:000027">
    <property type="entry name" value="putative deoxyribonuclease TATDN2"/>
    <property type="match status" value="1"/>
</dbReference>
<evidence type="ECO:0000256" key="2">
    <source>
        <dbReference type="ARBA" id="ARBA00022801"/>
    </source>
</evidence>
<reference evidence="4" key="1">
    <citation type="submission" date="2019-06" db="EMBL/GenBank/DDBJ databases">
        <authorList>
            <consortium name="Wellcome Sanger Institute Data Sharing"/>
        </authorList>
    </citation>
    <scope>NUCLEOTIDE SEQUENCE [LARGE SCALE GENOMIC DNA]</scope>
</reference>
<sequence length="766" mass="85889">MERKQNKVTIKWLRTARGSATTSSNSNAGLHTPARWKMSPVENLKTPSPGLTSSAGSTRSVGSTGSTGSAGLDALSLDTPKRKAEVLEGNGPSVGRMKMRKLYRKRFEEFTPSMATPMQNTSETEPTKRQETSTPTSHTFILKKKDRTPEAGTQAIIRKAFIDTFGKGVKRHSSSSCSTNSSPLLSAQPSPVMTEMPSSAPADRALLDFDCCSPQPESKTKDDTPVPGDRWFCPLVFMDTESQRDSTDHKIDERNFVLKGEDSPEWSDTEDPVLIEANSQDDFCAPEKESDTLVSDSWLPELEYVSDPVPRFMKFENHSYGRQSQGRCRVNTQGITTPSLTSPHNDGPTGVSQATAEDIQLPFPQTRRTVFVSSEQQPEDKLVSTPSPDNVPSRASRVDTEDRNPTSFTSPSPDHFALPIHSNRRVSSTSKVPSLCSNLFSPLYPCLDFIRPRRYSDAGYDMRYPSTPSSKCGNPKRRISLGAEPIWTKDPSLDSRAGFIDTHCHLDMLYNKLGYRGTFQRFRSLHQTSFPPEFHGCIADFCNPRIMVKEALWEGLLAEDLVWGAFGCHPHFAKEYSDVHERSILKAMRHPKAVAFGEIGLDYSHKNNTSSSKQKEVFERQLRLAVAMQKPLVIHCRDADEDLLNIMRKCVPRDYKIHRHCFTNSYPVIEPFLTEFPNLCVGFTALITYPRATEAREAVRKIPLHRIVLETDAPYFLPRQVGKDVCQFAHPGMGIHTLREISLLKRESLATVFTTIRRNTTQLYGL</sequence>
<proteinExistence type="inferred from homology"/>
<dbReference type="Gene3D" id="3.20.20.140">
    <property type="entry name" value="Metal-dependent hydrolases"/>
    <property type="match status" value="1"/>
</dbReference>
<evidence type="ECO:0000313" key="5">
    <source>
        <dbReference type="Proteomes" id="UP000472263"/>
    </source>
</evidence>
<dbReference type="InterPro" id="IPR018228">
    <property type="entry name" value="DNase_TatD-rel_CS"/>
</dbReference>
<dbReference type="InterPro" id="IPR032466">
    <property type="entry name" value="Metal_Hydrolase"/>
</dbReference>
<feature type="region of interest" description="Disordered" evidence="3">
    <location>
        <begin position="116"/>
        <end position="139"/>
    </location>
</feature>
<dbReference type="Ensembl" id="ENSMMDT00005047586.1">
    <property type="protein sequence ID" value="ENSMMDP00005046660.1"/>
    <property type="gene ID" value="ENSMMDG00005021317.1"/>
</dbReference>
<dbReference type="PROSITE" id="PS01137">
    <property type="entry name" value="TATD_1"/>
    <property type="match status" value="1"/>
</dbReference>
<feature type="compositionally biased region" description="Low complexity" evidence="3">
    <location>
        <begin position="52"/>
        <end position="71"/>
    </location>
</feature>
<dbReference type="PANTHER" id="PTHR46363">
    <property type="entry name" value="DEOXYRIBONUCLEASE TATDN2-RELATED"/>
    <property type="match status" value="1"/>
</dbReference>
<dbReference type="AlphaFoldDB" id="A0A667ZUZ8"/>
<dbReference type="GeneID" id="115359015"/>
<reference evidence="4" key="2">
    <citation type="submission" date="2025-08" db="UniProtKB">
        <authorList>
            <consortium name="Ensembl"/>
        </authorList>
    </citation>
    <scope>IDENTIFICATION</scope>
</reference>
<keyword evidence="2" id="KW-0378">Hydrolase</keyword>
<dbReference type="Pfam" id="PF01026">
    <property type="entry name" value="TatD_DNase"/>
    <property type="match status" value="1"/>
</dbReference>
<dbReference type="PANTHER" id="PTHR46363:SF1">
    <property type="entry name" value="DEOXYRIBONUCLEASE TATDN2-RELATED"/>
    <property type="match status" value="1"/>
</dbReference>
<keyword evidence="5" id="KW-1185">Reference proteome</keyword>
<dbReference type="PROSITE" id="PS01090">
    <property type="entry name" value="TATD_2"/>
    <property type="match status" value="1"/>
</dbReference>
<dbReference type="RefSeq" id="XP_029907074.1">
    <property type="nucleotide sequence ID" value="XM_030051214.1"/>
</dbReference>
<evidence type="ECO:0000256" key="3">
    <source>
        <dbReference type="SAM" id="MobiDB-lite"/>
    </source>
</evidence>
<dbReference type="GO" id="GO:0016788">
    <property type="term" value="F:hydrolase activity, acting on ester bonds"/>
    <property type="evidence" value="ECO:0007669"/>
    <property type="project" value="InterPro"/>
</dbReference>
<comment type="similarity">
    <text evidence="1">Belongs to the metallo-dependent hydrolases superfamily. TatD-type hydrolase family.</text>
</comment>
<gene>
    <name evidence="4" type="primary">tatdn2</name>
</gene>
<organism evidence="4 5">
    <name type="scientific">Myripristis murdjan</name>
    <name type="common">pinecone soldierfish</name>
    <dbReference type="NCBI Taxonomy" id="586833"/>
    <lineage>
        <taxon>Eukaryota</taxon>
        <taxon>Metazoa</taxon>
        <taxon>Chordata</taxon>
        <taxon>Craniata</taxon>
        <taxon>Vertebrata</taxon>
        <taxon>Euteleostomi</taxon>
        <taxon>Actinopterygii</taxon>
        <taxon>Neopterygii</taxon>
        <taxon>Teleostei</taxon>
        <taxon>Neoteleostei</taxon>
        <taxon>Acanthomorphata</taxon>
        <taxon>Holocentriformes</taxon>
        <taxon>Holocentridae</taxon>
        <taxon>Myripristis</taxon>
    </lineage>
</organism>
<evidence type="ECO:0000313" key="4">
    <source>
        <dbReference type="Ensembl" id="ENSMMDP00005046660.1"/>
    </source>
</evidence>
<accession>A0A667ZUZ8</accession>
<dbReference type="CTD" id="9797"/>